<dbReference type="PROSITE" id="PS51318">
    <property type="entry name" value="TAT"/>
    <property type="match status" value="1"/>
</dbReference>
<dbReference type="InterPro" id="IPR006311">
    <property type="entry name" value="TAT_signal"/>
</dbReference>
<evidence type="ECO:0000313" key="4">
    <source>
        <dbReference type="EMBL" id="MCU4752554.1"/>
    </source>
</evidence>
<evidence type="ECO:0000313" key="5">
    <source>
        <dbReference type="Proteomes" id="UP001321047"/>
    </source>
</evidence>
<dbReference type="Pfam" id="PF00127">
    <property type="entry name" value="Copper-bind"/>
    <property type="match status" value="1"/>
</dbReference>
<dbReference type="EMBL" id="JAOPJZ010000008">
    <property type="protein sequence ID" value="MCU4752554.1"/>
    <property type="molecule type" value="Genomic_DNA"/>
</dbReference>
<dbReference type="Gene3D" id="2.60.40.420">
    <property type="entry name" value="Cupredoxins - blue copper proteins"/>
    <property type="match status" value="1"/>
</dbReference>
<reference evidence="4 5" key="1">
    <citation type="submission" date="2022-09" db="EMBL/GenBank/DDBJ databases">
        <title>Enrichment on poylsaccharides allowed isolation of novel metabolic and taxonomic groups of Haloarchaea.</title>
        <authorList>
            <person name="Sorokin D.Y."/>
            <person name="Elcheninov A.G."/>
            <person name="Khizhniak T.V."/>
            <person name="Kolganova T.V."/>
            <person name="Kublanov I.V."/>
        </authorList>
    </citation>
    <scope>NUCLEOTIDE SEQUENCE [LARGE SCALE GENOMIC DNA]</scope>
    <source>
        <strain evidence="4 5">AArc-curdl1</strain>
    </source>
</reference>
<dbReference type="RefSeq" id="WP_342808889.1">
    <property type="nucleotide sequence ID" value="NZ_JAOPJZ010000008.1"/>
</dbReference>
<feature type="domain" description="Blue (type 1) copper" evidence="3">
    <location>
        <begin position="80"/>
        <end position="143"/>
    </location>
</feature>
<keyword evidence="2" id="KW-0186">Copper</keyword>
<dbReference type="GO" id="GO:0005507">
    <property type="term" value="F:copper ion binding"/>
    <property type="evidence" value="ECO:0007669"/>
    <property type="project" value="InterPro"/>
</dbReference>
<accession>A0AAP2ZAQ3</accession>
<keyword evidence="5" id="KW-1185">Reference proteome</keyword>
<proteinExistence type="predicted"/>
<evidence type="ECO:0000256" key="2">
    <source>
        <dbReference type="ARBA" id="ARBA00023008"/>
    </source>
</evidence>
<gene>
    <name evidence="4" type="ORF">OB919_11225</name>
</gene>
<dbReference type="AlphaFoldDB" id="A0AAP2ZAQ3"/>
<organism evidence="4 5">
    <name type="scientific">Natronosalvus hydrolyticus</name>
    <dbReference type="NCBI Taxonomy" id="2979988"/>
    <lineage>
        <taxon>Archaea</taxon>
        <taxon>Methanobacteriati</taxon>
        <taxon>Methanobacteriota</taxon>
        <taxon>Stenosarchaea group</taxon>
        <taxon>Halobacteria</taxon>
        <taxon>Halobacteriales</taxon>
        <taxon>Natrialbaceae</taxon>
        <taxon>Natronosalvus</taxon>
    </lineage>
</organism>
<dbReference type="InterPro" id="IPR008972">
    <property type="entry name" value="Cupredoxin"/>
</dbReference>
<dbReference type="SUPFAM" id="SSF49503">
    <property type="entry name" value="Cupredoxins"/>
    <property type="match status" value="1"/>
</dbReference>
<sequence>MTQSDSISRRTTLKLAGLSVATAGLAGCLGDDDDDADPDAWEGVDTIELNGHTNQWTGIAPDPIDGVENPTLVLTAGQEYTLTWYNEDGATHNIAFVDDGGSVIVETEWTDDDEQTLEFEATEDMVEYHCEPHQGTMVGDVEVHSE</sequence>
<dbReference type="Proteomes" id="UP001321047">
    <property type="component" value="Unassembled WGS sequence"/>
</dbReference>
<dbReference type="InterPro" id="IPR000923">
    <property type="entry name" value="BlueCu_1"/>
</dbReference>
<keyword evidence="1" id="KW-0479">Metal-binding</keyword>
<evidence type="ECO:0000256" key="1">
    <source>
        <dbReference type="ARBA" id="ARBA00022723"/>
    </source>
</evidence>
<evidence type="ECO:0000259" key="3">
    <source>
        <dbReference type="Pfam" id="PF00127"/>
    </source>
</evidence>
<comment type="caution">
    <text evidence="4">The sequence shown here is derived from an EMBL/GenBank/DDBJ whole genome shotgun (WGS) entry which is preliminary data.</text>
</comment>
<name>A0AAP2ZAQ3_9EURY</name>
<protein>
    <submittedName>
        <fullName evidence="4">Plastocyanin/azurin family copper-binding protein</fullName>
    </submittedName>
</protein>
<dbReference type="GO" id="GO:0009055">
    <property type="term" value="F:electron transfer activity"/>
    <property type="evidence" value="ECO:0007669"/>
    <property type="project" value="InterPro"/>
</dbReference>